<dbReference type="EMBL" id="JACSIT010000138">
    <property type="protein sequence ID" value="MBC6995503.1"/>
    <property type="molecule type" value="Genomic_DNA"/>
</dbReference>
<name>A0A923T9W5_9BACT</name>
<evidence type="ECO:0000313" key="3">
    <source>
        <dbReference type="Proteomes" id="UP000650081"/>
    </source>
</evidence>
<feature type="transmembrane region" description="Helical" evidence="1">
    <location>
        <begin position="38"/>
        <end position="58"/>
    </location>
</feature>
<keyword evidence="1" id="KW-0472">Membrane</keyword>
<evidence type="ECO:0000313" key="2">
    <source>
        <dbReference type="EMBL" id="MBC6995503.1"/>
    </source>
</evidence>
<feature type="transmembrane region" description="Helical" evidence="1">
    <location>
        <begin position="12"/>
        <end position="32"/>
    </location>
</feature>
<evidence type="ECO:0000256" key="1">
    <source>
        <dbReference type="SAM" id="Phobius"/>
    </source>
</evidence>
<gene>
    <name evidence="2" type="ORF">H9S92_15125</name>
</gene>
<dbReference type="AlphaFoldDB" id="A0A923T9W5"/>
<organism evidence="2 3">
    <name type="scientific">Neolewinella lacunae</name>
    <dbReference type="NCBI Taxonomy" id="1517758"/>
    <lineage>
        <taxon>Bacteria</taxon>
        <taxon>Pseudomonadati</taxon>
        <taxon>Bacteroidota</taxon>
        <taxon>Saprospiria</taxon>
        <taxon>Saprospirales</taxon>
        <taxon>Lewinellaceae</taxon>
        <taxon>Neolewinella</taxon>
    </lineage>
</organism>
<feature type="transmembrane region" description="Helical" evidence="1">
    <location>
        <begin position="126"/>
        <end position="146"/>
    </location>
</feature>
<comment type="caution">
    <text evidence="2">The sequence shown here is derived from an EMBL/GenBank/DDBJ whole genome shotgun (WGS) entry which is preliminary data.</text>
</comment>
<keyword evidence="1" id="KW-0812">Transmembrane</keyword>
<keyword evidence="1" id="KW-1133">Transmembrane helix</keyword>
<reference evidence="2" key="1">
    <citation type="submission" date="2020-08" db="EMBL/GenBank/DDBJ databases">
        <title>Lewinella bacteria from marine environments.</title>
        <authorList>
            <person name="Zhong Y."/>
        </authorList>
    </citation>
    <scope>NUCLEOTIDE SEQUENCE</scope>
    <source>
        <strain evidence="2">KCTC 42187</strain>
    </source>
</reference>
<dbReference type="Proteomes" id="UP000650081">
    <property type="component" value="Unassembled WGS sequence"/>
</dbReference>
<sequence>MASAPQPPQALYESLWWAFTLLLAALVLAPIYTQLPGFPFLVPNLVYIVVAITLTRYLFLLRISWLRDLLTLQGLLSLALVPLIFWMVENFNAFVIFFDEEGPDVLIRQFAPGEGEVLNNYLRAEYRFFGVWAIVAAVLMPFRLIYNGWSRYLKVRANRSR</sequence>
<keyword evidence="3" id="KW-1185">Reference proteome</keyword>
<feature type="transmembrane region" description="Helical" evidence="1">
    <location>
        <begin position="70"/>
        <end position="88"/>
    </location>
</feature>
<accession>A0A923T9W5</accession>
<protein>
    <submittedName>
        <fullName evidence="2">Uncharacterized protein</fullName>
    </submittedName>
</protein>
<dbReference type="RefSeq" id="WP_187467536.1">
    <property type="nucleotide sequence ID" value="NZ_JAUFQK010000061.1"/>
</dbReference>
<proteinExistence type="predicted"/>